<dbReference type="KEGG" id="ccm:Ccan_08020"/>
<proteinExistence type="predicted"/>
<name>F9YTY6_CAPCC</name>
<organism evidence="1 2">
    <name type="scientific">Capnocytophaga canimorsus (strain 5)</name>
    <dbReference type="NCBI Taxonomy" id="860228"/>
    <lineage>
        <taxon>Bacteria</taxon>
        <taxon>Pseudomonadati</taxon>
        <taxon>Bacteroidota</taxon>
        <taxon>Flavobacteriia</taxon>
        <taxon>Flavobacteriales</taxon>
        <taxon>Flavobacteriaceae</taxon>
        <taxon>Capnocytophaga</taxon>
    </lineage>
</organism>
<accession>F9YTY6</accession>
<protein>
    <submittedName>
        <fullName evidence="1">Uncharacterized protein</fullName>
    </submittedName>
</protein>
<gene>
    <name evidence="1" type="ordered locus">Ccan_08020</name>
</gene>
<keyword evidence="2" id="KW-1185">Reference proteome</keyword>
<dbReference type="AlphaFoldDB" id="F9YTY6"/>
<evidence type="ECO:0000313" key="1">
    <source>
        <dbReference type="EMBL" id="AEK22920.1"/>
    </source>
</evidence>
<sequence length="86" mass="10146">MKTDFAQPDNQNRHHTFCNTTKNKTLIFQHIELCEIAKISLSGQSFSNLIYGNFMFFITFQAQKMVQINELKVGTFVRLKFVFMKF</sequence>
<dbReference type="Proteomes" id="UP000008895">
    <property type="component" value="Chromosome"/>
</dbReference>
<dbReference type="HOGENOM" id="CLU_2492131_0_0_10"/>
<dbReference type="EMBL" id="CP002113">
    <property type="protein sequence ID" value="AEK22920.1"/>
    <property type="molecule type" value="Genomic_DNA"/>
</dbReference>
<evidence type="ECO:0000313" key="2">
    <source>
        <dbReference type="Proteomes" id="UP000008895"/>
    </source>
</evidence>
<dbReference type="STRING" id="860228.Ccan_08020"/>
<reference evidence="1 2" key="1">
    <citation type="journal article" date="2011" name="J. Bacteriol.">
        <title>Complete genome sequence of the dog commensal and human pathogen Capnocytophaga canimorsus strain 5.</title>
        <authorList>
            <person name="Manfredi P."/>
            <person name="Pagni M."/>
            <person name="Cornelis G.R."/>
        </authorList>
    </citation>
    <scope>NUCLEOTIDE SEQUENCE [LARGE SCALE GENOMIC DNA]</scope>
    <source>
        <strain evidence="2">5</strain>
    </source>
</reference>